<gene>
    <name evidence="2" type="ORF">PENDEC_c013G05770</name>
</gene>
<dbReference type="OMA" id="KGDNTHT"/>
<reference evidence="3" key="1">
    <citation type="journal article" date="2017" name="Nat. Microbiol.">
        <title>Global analysis of biosynthetic gene clusters reveals vast potential of secondary metabolite production in Penicillium species.</title>
        <authorList>
            <person name="Nielsen J.C."/>
            <person name="Grijseels S."/>
            <person name="Prigent S."/>
            <person name="Ji B."/>
            <person name="Dainat J."/>
            <person name="Nielsen K.F."/>
            <person name="Frisvad J.C."/>
            <person name="Workman M."/>
            <person name="Nielsen J."/>
        </authorList>
    </citation>
    <scope>NUCLEOTIDE SEQUENCE [LARGE SCALE GENOMIC DNA]</scope>
    <source>
        <strain evidence="3">IBT 11843</strain>
    </source>
</reference>
<evidence type="ECO:0000313" key="2">
    <source>
        <dbReference type="EMBL" id="OQD73960.1"/>
    </source>
</evidence>
<dbReference type="GO" id="GO:0005524">
    <property type="term" value="F:ATP binding"/>
    <property type="evidence" value="ECO:0007669"/>
    <property type="project" value="InterPro"/>
</dbReference>
<dbReference type="STRING" id="69771.A0A1V6PAA8"/>
<evidence type="ECO:0000259" key="1">
    <source>
        <dbReference type="PROSITE" id="PS50011"/>
    </source>
</evidence>
<name>A0A1V6PAA8_PENDC</name>
<dbReference type="PROSITE" id="PS50011">
    <property type="entry name" value="PROTEIN_KINASE_DOM"/>
    <property type="match status" value="1"/>
</dbReference>
<dbReference type="Gene3D" id="1.10.510.10">
    <property type="entry name" value="Transferase(Phosphotransferase) domain 1"/>
    <property type="match status" value="1"/>
</dbReference>
<protein>
    <recommendedName>
        <fullName evidence="1">Protein kinase domain-containing protein</fullName>
    </recommendedName>
</protein>
<dbReference type="SUPFAM" id="SSF56112">
    <property type="entry name" value="Protein kinase-like (PK-like)"/>
    <property type="match status" value="1"/>
</dbReference>
<dbReference type="Proteomes" id="UP000191522">
    <property type="component" value="Unassembled WGS sequence"/>
</dbReference>
<sequence length="347" mass="38208">MYLLGRPALPAARNSLSRTMSSLAPGGILQGTHWHYRIINPIKGDNTHTSTVLTAEVLRSNARTPKAPKLALIKVAPPGDAIAIKNMDREILAYRLSGITSTECFRKIYDVIDSGTIALEWLDTTLADVKYQPDMSTYSLIISLLKAALTSCIFLEGHKHVNTDYKPANILLSGIYSERVIAKVGDLGLVVPVGSLLNCQPYAMRAPEVFLGKACTEPSQVWAVAAMLLCWIEPGILGVWDSPHPLLNEAWCMAKIKRLFPHWDIPTPDEVNGHVLKATVEIAKGLGEGVPELQAIVPFDEIRKVEIPLQLTDLLRLMLVPDLVKRPSALSVLASREFRAFEDFVES</sequence>
<comment type="caution">
    <text evidence="2">The sequence shown here is derived from an EMBL/GenBank/DDBJ whole genome shotgun (WGS) entry which is preliminary data.</text>
</comment>
<dbReference type="InterPro" id="IPR000719">
    <property type="entry name" value="Prot_kinase_dom"/>
</dbReference>
<dbReference type="SMART" id="SM00220">
    <property type="entry name" value="S_TKc"/>
    <property type="match status" value="1"/>
</dbReference>
<dbReference type="OrthoDB" id="5979581at2759"/>
<proteinExistence type="predicted"/>
<dbReference type="EMBL" id="MDYL01000013">
    <property type="protein sequence ID" value="OQD73960.1"/>
    <property type="molecule type" value="Genomic_DNA"/>
</dbReference>
<feature type="domain" description="Protein kinase" evidence="1">
    <location>
        <begin position="14"/>
        <end position="345"/>
    </location>
</feature>
<keyword evidence="3" id="KW-1185">Reference proteome</keyword>
<dbReference type="InterPro" id="IPR011009">
    <property type="entry name" value="Kinase-like_dom_sf"/>
</dbReference>
<dbReference type="GO" id="GO:0004672">
    <property type="term" value="F:protein kinase activity"/>
    <property type="evidence" value="ECO:0007669"/>
    <property type="project" value="InterPro"/>
</dbReference>
<dbReference type="AlphaFoldDB" id="A0A1V6PAA8"/>
<accession>A0A1V6PAA8</accession>
<organism evidence="2 3">
    <name type="scientific">Penicillium decumbens</name>
    <dbReference type="NCBI Taxonomy" id="69771"/>
    <lineage>
        <taxon>Eukaryota</taxon>
        <taxon>Fungi</taxon>
        <taxon>Dikarya</taxon>
        <taxon>Ascomycota</taxon>
        <taxon>Pezizomycotina</taxon>
        <taxon>Eurotiomycetes</taxon>
        <taxon>Eurotiomycetidae</taxon>
        <taxon>Eurotiales</taxon>
        <taxon>Aspergillaceae</taxon>
        <taxon>Penicillium</taxon>
    </lineage>
</organism>
<evidence type="ECO:0000313" key="3">
    <source>
        <dbReference type="Proteomes" id="UP000191522"/>
    </source>
</evidence>